<evidence type="ECO:0000259" key="3">
    <source>
        <dbReference type="Pfam" id="PF13193"/>
    </source>
</evidence>
<evidence type="ECO:0000256" key="1">
    <source>
        <dbReference type="ARBA" id="ARBA00022598"/>
    </source>
</evidence>
<feature type="domain" description="AMP-binding enzyme C-terminal" evidence="3">
    <location>
        <begin position="451"/>
        <end position="529"/>
    </location>
</feature>
<sequence>MLGPSAHTDTFTRDNLPPADQWPAFLLDGFQYPDHLNAGVELTDRMVDKGFGDHTALIGNGRRRTYKELSDWTNRLAHALVEDYGVRPGNRILIRSANNPAMVACWLAATKAGAVVVNTMPMLRAGELSKIVDKAEISLALCDTRLMDEMVACAKDSAFLKKVIGFDGTANHDAELDRIALSKSVRFEAVKTGRDDVALLGFTSGTTGVPKATMHFHRDLLIIADGYAKEVLGVTPDDVFVGSPPLAFTFGLGGLAIFPLRFGATATLLENASPPNMIEIIETYKATISFTAPTAYRAMMKAMDEGADLSSLRVAVSAGETLPGPVFEEWVEKTGKPILDGIGATEMLHIFISNRFEDMKPASTGKPVGGYEARIVDEEMNEVPRGTVGRLAVRGPTGCRYMADDRQMNYVRDGWNLTGDSFYQDEDGFFHFAARSDDMIVSAGYNIAGPEVEAALLAHEAVAECAVIGAADADRGQIVEAYVVLAKGAVGDALMVKLLQDHVKATIAPYKYPRSVKFVDALPKTQTGKIQRFRLRAEG</sequence>
<dbReference type="Pfam" id="PF00501">
    <property type="entry name" value="AMP-binding"/>
    <property type="match status" value="1"/>
</dbReference>
<gene>
    <name evidence="4" type="ORF">E6C48_04380</name>
</gene>
<dbReference type="Proteomes" id="UP000306441">
    <property type="component" value="Unassembled WGS sequence"/>
</dbReference>
<dbReference type="PANTHER" id="PTHR43352">
    <property type="entry name" value="ACETYL-COA SYNTHETASE"/>
    <property type="match status" value="1"/>
</dbReference>
<dbReference type="InterPro" id="IPR000873">
    <property type="entry name" value="AMP-dep_synth/lig_dom"/>
</dbReference>
<dbReference type="InterPro" id="IPR020845">
    <property type="entry name" value="AMP-binding_CS"/>
</dbReference>
<dbReference type="Gene3D" id="3.30.300.30">
    <property type="match status" value="1"/>
</dbReference>
<evidence type="ECO:0000313" key="4">
    <source>
        <dbReference type="EMBL" id="THF58893.1"/>
    </source>
</evidence>
<keyword evidence="1 4" id="KW-0436">Ligase</keyword>
<evidence type="ECO:0000259" key="2">
    <source>
        <dbReference type="Pfam" id="PF00501"/>
    </source>
</evidence>
<dbReference type="PANTHER" id="PTHR43352:SF1">
    <property type="entry name" value="ANTHRANILATE--COA LIGASE"/>
    <property type="match status" value="1"/>
</dbReference>
<dbReference type="SUPFAM" id="SSF56801">
    <property type="entry name" value="Acetyl-CoA synthetase-like"/>
    <property type="match status" value="1"/>
</dbReference>
<organism evidence="4 5">
    <name type="scientific">Ollibium composti</name>
    <dbReference type="NCBI Taxonomy" id="2675109"/>
    <lineage>
        <taxon>Bacteria</taxon>
        <taxon>Pseudomonadati</taxon>
        <taxon>Pseudomonadota</taxon>
        <taxon>Alphaproteobacteria</taxon>
        <taxon>Hyphomicrobiales</taxon>
        <taxon>Phyllobacteriaceae</taxon>
        <taxon>Ollibium</taxon>
    </lineage>
</organism>
<proteinExistence type="predicted"/>
<dbReference type="InterPro" id="IPR025110">
    <property type="entry name" value="AMP-bd_C"/>
</dbReference>
<dbReference type="InterPro" id="IPR042099">
    <property type="entry name" value="ANL_N_sf"/>
</dbReference>
<comment type="caution">
    <text evidence="4">The sequence shown here is derived from an EMBL/GenBank/DDBJ whole genome shotgun (WGS) entry which is preliminary data.</text>
</comment>
<dbReference type="PROSITE" id="PS00455">
    <property type="entry name" value="AMP_BINDING"/>
    <property type="match status" value="1"/>
</dbReference>
<dbReference type="EMBL" id="SSNY01000002">
    <property type="protein sequence ID" value="THF58893.1"/>
    <property type="molecule type" value="Genomic_DNA"/>
</dbReference>
<evidence type="ECO:0000313" key="5">
    <source>
        <dbReference type="Proteomes" id="UP000306441"/>
    </source>
</evidence>
<name>A0ABY2QB34_9HYPH</name>
<accession>A0ABY2QB34</accession>
<keyword evidence="5" id="KW-1185">Reference proteome</keyword>
<feature type="domain" description="AMP-dependent synthetase/ligase" evidence="2">
    <location>
        <begin position="49"/>
        <end position="397"/>
    </location>
</feature>
<reference evidence="4 5" key="1">
    <citation type="submission" date="2019-04" db="EMBL/GenBank/DDBJ databases">
        <title>Mesorhizobium composti sp. nov., isolated from compost.</title>
        <authorList>
            <person name="Lin S.-Y."/>
            <person name="Hameed A."/>
            <person name="Hsieh Y.-T."/>
            <person name="Young C.-C."/>
        </authorList>
    </citation>
    <scope>NUCLEOTIDE SEQUENCE [LARGE SCALE GENOMIC DNA]</scope>
    <source>
        <strain evidence="4 5">CC-YTH430</strain>
    </source>
</reference>
<dbReference type="InterPro" id="IPR045851">
    <property type="entry name" value="AMP-bd_C_sf"/>
</dbReference>
<dbReference type="GO" id="GO:0016874">
    <property type="term" value="F:ligase activity"/>
    <property type="evidence" value="ECO:0007669"/>
    <property type="project" value="UniProtKB-KW"/>
</dbReference>
<dbReference type="RefSeq" id="WP_136354420.1">
    <property type="nucleotide sequence ID" value="NZ_SSNY01000002.1"/>
</dbReference>
<dbReference type="Pfam" id="PF13193">
    <property type="entry name" value="AMP-binding_C"/>
    <property type="match status" value="1"/>
</dbReference>
<dbReference type="Gene3D" id="3.40.50.12780">
    <property type="entry name" value="N-terminal domain of ligase-like"/>
    <property type="match status" value="1"/>
</dbReference>
<protein>
    <submittedName>
        <fullName evidence="4">2-aminobenzoate-CoA ligase</fullName>
    </submittedName>
</protein>